<reference evidence="1" key="1">
    <citation type="submission" date="2018-05" db="EMBL/GenBank/DDBJ databases">
        <authorList>
            <person name="Lanie J.A."/>
            <person name="Ng W.-L."/>
            <person name="Kazmierczak K.M."/>
            <person name="Andrzejewski T.M."/>
            <person name="Davidsen T.M."/>
            <person name="Wayne K.J."/>
            <person name="Tettelin H."/>
            <person name="Glass J.I."/>
            <person name="Rusch D."/>
            <person name="Podicherti R."/>
            <person name="Tsui H.-C.T."/>
            <person name="Winkler M.E."/>
        </authorList>
    </citation>
    <scope>NUCLEOTIDE SEQUENCE</scope>
</reference>
<dbReference type="AlphaFoldDB" id="A0A382S0F6"/>
<proteinExistence type="predicted"/>
<accession>A0A382S0F6</accession>
<name>A0A382S0F6_9ZZZZ</name>
<organism evidence="1">
    <name type="scientific">marine metagenome</name>
    <dbReference type="NCBI Taxonomy" id="408172"/>
    <lineage>
        <taxon>unclassified sequences</taxon>
        <taxon>metagenomes</taxon>
        <taxon>ecological metagenomes</taxon>
    </lineage>
</organism>
<gene>
    <name evidence="1" type="ORF">METZ01_LOCUS355769</name>
</gene>
<evidence type="ECO:0000313" key="1">
    <source>
        <dbReference type="EMBL" id="SVD02915.1"/>
    </source>
</evidence>
<protein>
    <submittedName>
        <fullName evidence="1">Uncharacterized protein</fullName>
    </submittedName>
</protein>
<sequence length="201" mass="22307">MEAKMTLMAQLDNLEAMIVKGRVPGTARTLVNQQKISAIIDETKKHLPDEITEAEGVVRQKDAIIKQAEIEARRIRAYADEEATTIRQLAEEQSNTLLATSQEEAKKMVQDTEIIRKANENAIEIEAAANTRSQKLIDDAESRVNTILHDAGISAEERRKGADNYAREVLFTLEERIADTLGQVRGGIDLLEARPTADVAD</sequence>
<dbReference type="EMBL" id="UINC01125229">
    <property type="protein sequence ID" value="SVD02915.1"/>
    <property type="molecule type" value="Genomic_DNA"/>
</dbReference>